<dbReference type="CDD" id="cd05930">
    <property type="entry name" value="A_NRPS"/>
    <property type="match status" value="1"/>
</dbReference>
<dbReference type="InterPro" id="IPR010071">
    <property type="entry name" value="AA_adenyl_dom"/>
</dbReference>
<dbReference type="SUPFAM" id="SSF52777">
    <property type="entry name" value="CoA-dependent acyltransferases"/>
    <property type="match status" value="2"/>
</dbReference>
<dbReference type="EMBL" id="JBHSGV010000009">
    <property type="protein sequence ID" value="MFC4749821.1"/>
    <property type="molecule type" value="Genomic_DNA"/>
</dbReference>
<keyword evidence="3" id="KW-1185">Reference proteome</keyword>
<protein>
    <submittedName>
        <fullName evidence="2">Non-ribosomal peptide synthetase</fullName>
    </submittedName>
</protein>
<dbReference type="PANTHER" id="PTHR45527">
    <property type="entry name" value="NONRIBOSOMAL PEPTIDE SYNTHETASE"/>
    <property type="match status" value="1"/>
</dbReference>
<dbReference type="PROSITE" id="PS50075">
    <property type="entry name" value="CARRIER"/>
    <property type="match status" value="1"/>
</dbReference>
<dbReference type="InterPro" id="IPR036736">
    <property type="entry name" value="ACP-like_sf"/>
</dbReference>
<name>A0ABV9PJR5_9FLAO</name>
<dbReference type="Pfam" id="PF00668">
    <property type="entry name" value="Condensation"/>
    <property type="match status" value="1"/>
</dbReference>
<dbReference type="PROSITE" id="PS00455">
    <property type="entry name" value="AMP_BINDING"/>
    <property type="match status" value="1"/>
</dbReference>
<dbReference type="Proteomes" id="UP001595935">
    <property type="component" value="Unassembled WGS sequence"/>
</dbReference>
<dbReference type="SUPFAM" id="SSF56801">
    <property type="entry name" value="Acetyl-CoA synthetase-like"/>
    <property type="match status" value="1"/>
</dbReference>
<dbReference type="NCBIfam" id="TIGR01733">
    <property type="entry name" value="AA-adenyl-dom"/>
    <property type="match status" value="1"/>
</dbReference>
<dbReference type="Gene3D" id="2.30.38.10">
    <property type="entry name" value="Luciferase, Domain 3"/>
    <property type="match status" value="1"/>
</dbReference>
<dbReference type="InterPro" id="IPR000873">
    <property type="entry name" value="AMP-dep_synth/lig_dom"/>
</dbReference>
<sequence>MEIITLLKELRTNGIALKIVDDQLKVSLLNENIGNEIIEKIKSNKYQIIDYLKSLETNKFKEIPKVEEAISYPVANAQFRIWFESQSANASKAYHIPFELKLEGDYDHPILEQALCYVIDRHEILRTVFRLNHENELSQYILPVQQINFKVDYSDFSAVANFSAEIDRHIESITNTEFDLENGPLIRVALLKYQSNKYYFYCNMHHIICDAWSIPILKNEILLAYNALKSATIPLLPELKIQYKDFAAWSLQNLKEESFIKQKTYWLEKFSGKIPVLDFPVKGIRPPVKTYEGETLKTYFNKDVSHLIQSYKKDKGASLHMIMTATLHVLLARYSGNDDIIIGSPFAAREHIDLNNQIGFFTNTLAIRNRLDKQDSFDTFFNQVKQSLLEGHTHQQYPFEELVKELKLKKDPSRNPLFDVMLVVMPKNGSKNTDEDPDTEALETIVKEKNTTSKFDLLVYIEEDENDLLSLKIEYSTDLFEEKFIRQFITHYKKIVALLLTKPEEKISSLNYLEGQIGIQNHQIDLEKYTKETVISFFENQAGKTPDAVALVYDNVIITYRQVNNYSNQIAQYLRENHGITPNTNVGVLLNRSQYNVIAMLGVIKSGGCYVPVDNKYLKERKNYIIKDAAIKIILTTGDIKVGVDAIDIIYLDEFEFTDEPTENPVVVNDLDDHSFIIYTSGSTGNPKGVIQTHRMLSNLIQWNKYDSGIPSGLKHLQYTSFSFDVSLQDVWFVLGSGGTLYITPEAMKLDFDSLSKYITKNKVEVLCFPFSALSSFFDFTDQLFFENHNVKHVISSGEQLVVGRSLENFLLEFPHVNLHNHYGPSETHVVTSHTISAQAGTIANYVPIGRPLPNTTIYLLDNNLQPVPEKVIGEIYVGGDNLANGYVNLPELTQTRFITNPFNASQKLYKTGDLAYVDYSGILIYLGRNDTQVKIRGYRIELEEIELQILKFSNVIEHAVVEAKKINDENVLAVYYVSKEDLNKSQIVSFLKSRLPDYMIPNFYIKLENIPLTSNGKVDRKALPDIILENNVSTAYVAPTNETEAKLAAIWQEILNIEKVGIMDNFFELGGHSLYVVRMIYKINEVFAIKMKMKDVFTMQNIYELAQSVDNEVVFTTGINAIIKEEITNDKNSEIWEI</sequence>
<dbReference type="InterPro" id="IPR041464">
    <property type="entry name" value="TubC_N"/>
</dbReference>
<reference evidence="3" key="1">
    <citation type="journal article" date="2019" name="Int. J. Syst. Evol. Microbiol.">
        <title>The Global Catalogue of Microorganisms (GCM) 10K type strain sequencing project: providing services to taxonomists for standard genome sequencing and annotation.</title>
        <authorList>
            <consortium name="The Broad Institute Genomics Platform"/>
            <consortium name="The Broad Institute Genome Sequencing Center for Infectious Disease"/>
            <person name="Wu L."/>
            <person name="Ma J."/>
        </authorList>
    </citation>
    <scope>NUCLEOTIDE SEQUENCE [LARGE SCALE GENOMIC DNA]</scope>
    <source>
        <strain evidence="3">WYCCWR 13023</strain>
    </source>
</reference>
<dbReference type="Pfam" id="PF18563">
    <property type="entry name" value="TubC_N"/>
    <property type="match status" value="1"/>
</dbReference>
<organism evidence="2 3">
    <name type="scientific">Flavobacterium branchiicola</name>
    <dbReference type="NCBI Taxonomy" id="1114875"/>
    <lineage>
        <taxon>Bacteria</taxon>
        <taxon>Pseudomonadati</taxon>
        <taxon>Bacteroidota</taxon>
        <taxon>Flavobacteriia</taxon>
        <taxon>Flavobacteriales</taxon>
        <taxon>Flavobacteriaceae</taxon>
        <taxon>Flavobacterium</taxon>
    </lineage>
</organism>
<dbReference type="InterPro" id="IPR020845">
    <property type="entry name" value="AMP-binding_CS"/>
</dbReference>
<evidence type="ECO:0000313" key="3">
    <source>
        <dbReference type="Proteomes" id="UP001595935"/>
    </source>
</evidence>
<evidence type="ECO:0000313" key="2">
    <source>
        <dbReference type="EMBL" id="MFC4749821.1"/>
    </source>
</evidence>
<dbReference type="InterPro" id="IPR044894">
    <property type="entry name" value="TubC_N_sf"/>
</dbReference>
<gene>
    <name evidence="2" type="ORF">ACFO5S_20380</name>
</gene>
<dbReference type="InterPro" id="IPR045851">
    <property type="entry name" value="AMP-bd_C_sf"/>
</dbReference>
<dbReference type="Pfam" id="PF00501">
    <property type="entry name" value="AMP-binding"/>
    <property type="match status" value="1"/>
</dbReference>
<dbReference type="SUPFAM" id="SSF47336">
    <property type="entry name" value="ACP-like"/>
    <property type="match status" value="1"/>
</dbReference>
<dbReference type="Pfam" id="PF00550">
    <property type="entry name" value="PP-binding"/>
    <property type="match status" value="1"/>
</dbReference>
<dbReference type="InterPro" id="IPR023213">
    <property type="entry name" value="CAT-like_dom_sf"/>
</dbReference>
<proteinExistence type="predicted"/>
<dbReference type="InterPro" id="IPR001242">
    <property type="entry name" value="Condensation_dom"/>
</dbReference>
<dbReference type="Gene3D" id="3.30.559.10">
    <property type="entry name" value="Chloramphenicol acetyltransferase-like domain"/>
    <property type="match status" value="1"/>
</dbReference>
<dbReference type="RefSeq" id="WP_213259826.1">
    <property type="nucleotide sequence ID" value="NZ_JAGYWA010000009.1"/>
</dbReference>
<dbReference type="CDD" id="cd19531">
    <property type="entry name" value="LCL_NRPS-like"/>
    <property type="match status" value="1"/>
</dbReference>
<accession>A0ABV9PJR5</accession>
<dbReference type="PANTHER" id="PTHR45527:SF1">
    <property type="entry name" value="FATTY ACID SYNTHASE"/>
    <property type="match status" value="1"/>
</dbReference>
<dbReference type="Gene3D" id="1.10.1200.10">
    <property type="entry name" value="ACP-like"/>
    <property type="match status" value="1"/>
</dbReference>
<feature type="domain" description="Carrier" evidence="1">
    <location>
        <begin position="1039"/>
        <end position="1114"/>
    </location>
</feature>
<dbReference type="Gene3D" id="3.30.300.30">
    <property type="match status" value="1"/>
</dbReference>
<dbReference type="InterPro" id="IPR009081">
    <property type="entry name" value="PP-bd_ACP"/>
</dbReference>
<comment type="caution">
    <text evidence="2">The sequence shown here is derived from an EMBL/GenBank/DDBJ whole genome shotgun (WGS) entry which is preliminary data.</text>
</comment>
<dbReference type="Gene3D" id="3.40.50.980">
    <property type="match status" value="2"/>
</dbReference>
<dbReference type="Gene3D" id="3.30.559.30">
    <property type="entry name" value="Nonribosomal peptide synthetase, condensation domain"/>
    <property type="match status" value="1"/>
</dbReference>
<evidence type="ECO:0000259" key="1">
    <source>
        <dbReference type="PROSITE" id="PS50075"/>
    </source>
</evidence>
<dbReference type="Gene3D" id="1.10.10.1830">
    <property type="entry name" value="Non-ribosomal peptide synthase, adenylation domain"/>
    <property type="match status" value="1"/>
</dbReference>